<feature type="transmembrane region" description="Helical" evidence="1">
    <location>
        <begin position="25"/>
        <end position="47"/>
    </location>
</feature>
<keyword evidence="3" id="KW-1185">Reference proteome</keyword>
<sequence>MYQRPYPLWEDPEIDEWRENYPDEYAPRCFPIIAIGTIGIVGAVALCRPRQGCYPYGCYPYRCYPYRSCTPTHICYPRRACLPTAG</sequence>
<reference evidence="2 3" key="1">
    <citation type="submission" date="2023-07" db="EMBL/GenBank/DDBJ databases">
        <title>The novel representative of Negativicutes class, Anaeroselena agilis gen. nov. sp. nov.</title>
        <authorList>
            <person name="Prokofeva M.I."/>
            <person name="Elcheninov A.G."/>
            <person name="Klyukina A."/>
            <person name="Kublanov I.V."/>
            <person name="Frolov E.N."/>
            <person name="Podosokorskaya O.A."/>
        </authorList>
    </citation>
    <scope>NUCLEOTIDE SEQUENCE [LARGE SCALE GENOMIC DNA]</scope>
    <source>
        <strain evidence="2 3">4137-cl</strain>
    </source>
</reference>
<dbReference type="EMBL" id="JAUOZS010000001">
    <property type="protein sequence ID" value="MDT8900745.1"/>
    <property type="molecule type" value="Genomic_DNA"/>
</dbReference>
<accession>A0ABU3NWF5</accession>
<keyword evidence="1" id="KW-0812">Transmembrane</keyword>
<gene>
    <name evidence="2" type="ORF">Q4T40_05765</name>
</gene>
<keyword evidence="1" id="KW-0472">Membrane</keyword>
<organism evidence="2 3">
    <name type="scientific">Anaeroselena agilis</name>
    <dbReference type="NCBI Taxonomy" id="3063788"/>
    <lineage>
        <taxon>Bacteria</taxon>
        <taxon>Bacillati</taxon>
        <taxon>Bacillota</taxon>
        <taxon>Negativicutes</taxon>
        <taxon>Acetonemataceae</taxon>
        <taxon>Anaeroselena</taxon>
    </lineage>
</organism>
<evidence type="ECO:0000256" key="1">
    <source>
        <dbReference type="SAM" id="Phobius"/>
    </source>
</evidence>
<keyword evidence="1" id="KW-1133">Transmembrane helix</keyword>
<evidence type="ECO:0000313" key="3">
    <source>
        <dbReference type="Proteomes" id="UP001254848"/>
    </source>
</evidence>
<comment type="caution">
    <text evidence="2">The sequence shown here is derived from an EMBL/GenBank/DDBJ whole genome shotgun (WGS) entry which is preliminary data.</text>
</comment>
<protein>
    <submittedName>
        <fullName evidence="2">Uncharacterized protein</fullName>
    </submittedName>
</protein>
<dbReference type="Proteomes" id="UP001254848">
    <property type="component" value="Unassembled WGS sequence"/>
</dbReference>
<name>A0ABU3NWF5_9FIRM</name>
<dbReference type="RefSeq" id="WP_413779279.1">
    <property type="nucleotide sequence ID" value="NZ_JAUOZS010000001.1"/>
</dbReference>
<evidence type="ECO:0000313" key="2">
    <source>
        <dbReference type="EMBL" id="MDT8900745.1"/>
    </source>
</evidence>
<proteinExistence type="predicted"/>